<accession>A0AA38FMU3</accession>
<evidence type="ECO:0000313" key="1">
    <source>
        <dbReference type="EMBL" id="KAH9307194.1"/>
    </source>
</evidence>
<organism evidence="1 2">
    <name type="scientific">Taxus chinensis</name>
    <name type="common">Chinese yew</name>
    <name type="synonym">Taxus wallichiana var. chinensis</name>
    <dbReference type="NCBI Taxonomy" id="29808"/>
    <lineage>
        <taxon>Eukaryota</taxon>
        <taxon>Viridiplantae</taxon>
        <taxon>Streptophyta</taxon>
        <taxon>Embryophyta</taxon>
        <taxon>Tracheophyta</taxon>
        <taxon>Spermatophyta</taxon>
        <taxon>Pinopsida</taxon>
        <taxon>Pinidae</taxon>
        <taxon>Conifers II</taxon>
        <taxon>Cupressales</taxon>
        <taxon>Taxaceae</taxon>
        <taxon>Taxus</taxon>
    </lineage>
</organism>
<evidence type="ECO:0000313" key="2">
    <source>
        <dbReference type="Proteomes" id="UP000824469"/>
    </source>
</evidence>
<feature type="non-terminal residue" evidence="1">
    <location>
        <position position="78"/>
    </location>
</feature>
<dbReference type="EMBL" id="JAHRHJ020000008">
    <property type="protein sequence ID" value="KAH9307194.1"/>
    <property type="molecule type" value="Genomic_DNA"/>
</dbReference>
<dbReference type="Proteomes" id="UP000824469">
    <property type="component" value="Unassembled WGS sequence"/>
</dbReference>
<name>A0AA38FMU3_TAXCH</name>
<dbReference type="AlphaFoldDB" id="A0AA38FMU3"/>
<feature type="non-terminal residue" evidence="1">
    <location>
        <position position="1"/>
    </location>
</feature>
<protein>
    <submittedName>
        <fullName evidence="1">Uncharacterized protein</fullName>
    </submittedName>
</protein>
<sequence length="78" mass="8787">HRVRISSALITSVIGLKAIGEDIENDLTDKSMILKTRPELGYLKGPHGMDIDKLKNFLVVQVAAHLVTKLKDYEQWSQ</sequence>
<comment type="caution">
    <text evidence="1">The sequence shown here is derived from an EMBL/GenBank/DDBJ whole genome shotgun (WGS) entry which is preliminary data.</text>
</comment>
<reference evidence="1 2" key="1">
    <citation type="journal article" date="2021" name="Nat. Plants">
        <title>The Taxus genome provides insights into paclitaxel biosynthesis.</title>
        <authorList>
            <person name="Xiong X."/>
            <person name="Gou J."/>
            <person name="Liao Q."/>
            <person name="Li Y."/>
            <person name="Zhou Q."/>
            <person name="Bi G."/>
            <person name="Li C."/>
            <person name="Du R."/>
            <person name="Wang X."/>
            <person name="Sun T."/>
            <person name="Guo L."/>
            <person name="Liang H."/>
            <person name="Lu P."/>
            <person name="Wu Y."/>
            <person name="Zhang Z."/>
            <person name="Ro D.K."/>
            <person name="Shang Y."/>
            <person name="Huang S."/>
            <person name="Yan J."/>
        </authorList>
    </citation>
    <scope>NUCLEOTIDE SEQUENCE [LARGE SCALE GENOMIC DNA]</scope>
    <source>
        <strain evidence="1">Ta-2019</strain>
    </source>
</reference>
<keyword evidence="2" id="KW-1185">Reference proteome</keyword>
<gene>
    <name evidence="1" type="ORF">KI387_044409</name>
</gene>
<proteinExistence type="predicted"/>